<dbReference type="EMBL" id="LUGH01000239">
    <property type="protein sequence ID" value="OBZ87206.1"/>
    <property type="molecule type" value="Genomic_DNA"/>
</dbReference>
<reference evidence="1 2" key="1">
    <citation type="submission" date="2016-03" db="EMBL/GenBank/DDBJ databases">
        <title>Choanephora cucurbitarum.</title>
        <authorList>
            <person name="Min B."/>
            <person name="Park H."/>
            <person name="Park J.-H."/>
            <person name="Shin H.-D."/>
            <person name="Choi I.-G."/>
        </authorList>
    </citation>
    <scope>NUCLEOTIDE SEQUENCE [LARGE SCALE GENOMIC DNA]</scope>
    <source>
        <strain evidence="1 2">KUS-F28377</strain>
    </source>
</reference>
<organism evidence="1 2">
    <name type="scientific">Choanephora cucurbitarum</name>
    <dbReference type="NCBI Taxonomy" id="101091"/>
    <lineage>
        <taxon>Eukaryota</taxon>
        <taxon>Fungi</taxon>
        <taxon>Fungi incertae sedis</taxon>
        <taxon>Mucoromycota</taxon>
        <taxon>Mucoromycotina</taxon>
        <taxon>Mucoromycetes</taxon>
        <taxon>Mucorales</taxon>
        <taxon>Mucorineae</taxon>
        <taxon>Choanephoraceae</taxon>
        <taxon>Choanephoroideae</taxon>
        <taxon>Choanephora</taxon>
    </lineage>
</organism>
<dbReference type="InParanoid" id="A0A1C7NF77"/>
<evidence type="ECO:0000313" key="2">
    <source>
        <dbReference type="Proteomes" id="UP000093000"/>
    </source>
</evidence>
<name>A0A1C7NF77_9FUNG</name>
<accession>A0A1C7NF77</accession>
<dbReference type="PANTHER" id="PTHR47815">
    <property type="entry name" value="UNIVERSAL STRESS PROTEIN A FAMILY PROTEIN C25B2.10"/>
    <property type="match status" value="1"/>
</dbReference>
<gene>
    <name evidence="1" type="ORF">A0J61_04747</name>
</gene>
<protein>
    <submittedName>
        <fullName evidence="1">Uncharacterized protein</fullName>
    </submittedName>
</protein>
<sequence>MTIGFDDTNVAKYASSTSLVESRHSIQTSLFTYQRRVSFDNVASISPTFNSYTLKQSSQGFERTKRSRTFMVVIDLLRINSEENTKIQDPLIFTLMNLIDEGDEVVVVAVHSSFNYPYSDRDISPKQKAKEIMNWIVESHQGDNAIELTFGRPEVVLEEMV</sequence>
<comment type="caution">
    <text evidence="1">The sequence shown here is derived from an EMBL/GenBank/DDBJ whole genome shotgun (WGS) entry which is preliminary data.</text>
</comment>
<dbReference type="STRING" id="101091.A0A1C7NF77"/>
<dbReference type="Proteomes" id="UP000093000">
    <property type="component" value="Unassembled WGS sequence"/>
</dbReference>
<proteinExistence type="predicted"/>
<evidence type="ECO:0000313" key="1">
    <source>
        <dbReference type="EMBL" id="OBZ87206.1"/>
    </source>
</evidence>
<dbReference type="OrthoDB" id="843225at2759"/>
<keyword evidence="2" id="KW-1185">Reference proteome</keyword>
<dbReference type="AlphaFoldDB" id="A0A1C7NF77"/>
<dbReference type="PANTHER" id="PTHR47815:SF1">
    <property type="entry name" value="UNIVERSAL STRESS PROTEIN A FAMILY PROTEIN C25B2.10"/>
    <property type="match status" value="1"/>
</dbReference>